<dbReference type="AlphaFoldDB" id="A0A1I4H4B4"/>
<name>A0A1I4H4B4_9RHOB</name>
<dbReference type="Gene3D" id="3.30.70.270">
    <property type="match status" value="1"/>
</dbReference>
<evidence type="ECO:0000313" key="4">
    <source>
        <dbReference type="EMBL" id="SFL37118.1"/>
    </source>
</evidence>
<dbReference type="OrthoDB" id="9812260at2"/>
<dbReference type="GO" id="GO:0052621">
    <property type="term" value="F:diguanylate cyclase activity"/>
    <property type="evidence" value="ECO:0007669"/>
    <property type="project" value="UniProtKB-EC"/>
</dbReference>
<dbReference type="InterPro" id="IPR029787">
    <property type="entry name" value="Nucleotide_cyclase"/>
</dbReference>
<organism evidence="4 5">
    <name type="scientific">Loktanella salsilacus</name>
    <dbReference type="NCBI Taxonomy" id="195913"/>
    <lineage>
        <taxon>Bacteria</taxon>
        <taxon>Pseudomonadati</taxon>
        <taxon>Pseudomonadota</taxon>
        <taxon>Alphaproteobacteria</taxon>
        <taxon>Rhodobacterales</taxon>
        <taxon>Roseobacteraceae</taxon>
        <taxon>Loktanella</taxon>
    </lineage>
</organism>
<evidence type="ECO:0000259" key="3">
    <source>
        <dbReference type="PROSITE" id="PS50887"/>
    </source>
</evidence>
<dbReference type="PROSITE" id="PS50887">
    <property type="entry name" value="GGDEF"/>
    <property type="match status" value="1"/>
</dbReference>
<dbReference type="Proteomes" id="UP000199550">
    <property type="component" value="Unassembled WGS sequence"/>
</dbReference>
<protein>
    <recommendedName>
        <fullName evidence="1">diguanylate cyclase</fullName>
        <ecNumber evidence="1">2.7.7.65</ecNumber>
    </recommendedName>
</protein>
<comment type="catalytic activity">
    <reaction evidence="2">
        <text>2 GTP = 3',3'-c-di-GMP + 2 diphosphate</text>
        <dbReference type="Rhea" id="RHEA:24898"/>
        <dbReference type="ChEBI" id="CHEBI:33019"/>
        <dbReference type="ChEBI" id="CHEBI:37565"/>
        <dbReference type="ChEBI" id="CHEBI:58805"/>
        <dbReference type="EC" id="2.7.7.65"/>
    </reaction>
</comment>
<dbReference type="CDD" id="cd01949">
    <property type="entry name" value="GGDEF"/>
    <property type="match status" value="1"/>
</dbReference>
<dbReference type="SUPFAM" id="SSF55073">
    <property type="entry name" value="Nucleotide cyclase"/>
    <property type="match status" value="1"/>
</dbReference>
<evidence type="ECO:0000256" key="2">
    <source>
        <dbReference type="ARBA" id="ARBA00034247"/>
    </source>
</evidence>
<evidence type="ECO:0000313" key="5">
    <source>
        <dbReference type="Proteomes" id="UP000199550"/>
    </source>
</evidence>
<feature type="domain" description="GGDEF" evidence="3">
    <location>
        <begin position="173"/>
        <end position="308"/>
    </location>
</feature>
<gene>
    <name evidence="4" type="ORF">SAMN04488004_1162</name>
</gene>
<dbReference type="Pfam" id="PF00990">
    <property type="entry name" value="GGDEF"/>
    <property type="match status" value="1"/>
</dbReference>
<dbReference type="RefSeq" id="WP_090190438.1">
    <property type="nucleotide sequence ID" value="NZ_FOTF01000016.1"/>
</dbReference>
<sequence>MERRLIETMLSFSSEPCVVLNRGLHVVAGNDLARSSFALQAGDTFLDWVLNAPLEKHKLTACFGSTAQIRFAMQTEAGQGLTACGWRLGGAFQSHDLIAVKLVETLRIKTGFANMTTAHRSNLQRAKRLHLQKIRLEQENQVLATQVETDPMTGLLNARGLHRMMEDAIAQRKVFALFYIDMNGLKVINDALGHEAGDQAIQTLARAIKENSRDRDVAARIGGDEFALLALHVHSTNVLRDIGEAIATTLAQHSVILPGERVQQLSAAMGIARYPDNGDTIQDIEKAADRAMYASKRMALTTVIAGDPRNRSIADALQSSIVGRPCGP</sequence>
<dbReference type="InterPro" id="IPR050469">
    <property type="entry name" value="Diguanylate_Cyclase"/>
</dbReference>
<reference evidence="5" key="1">
    <citation type="submission" date="2016-10" db="EMBL/GenBank/DDBJ databases">
        <authorList>
            <person name="Varghese N."/>
            <person name="Submissions S."/>
        </authorList>
    </citation>
    <scope>NUCLEOTIDE SEQUENCE [LARGE SCALE GENOMIC DNA]</scope>
    <source>
        <strain evidence="5">DSM 16199</strain>
    </source>
</reference>
<dbReference type="STRING" id="195913.SAMN04488004_1162"/>
<dbReference type="EC" id="2.7.7.65" evidence="1"/>
<accession>A0A1I4H4B4</accession>
<dbReference type="PANTHER" id="PTHR45138:SF9">
    <property type="entry name" value="DIGUANYLATE CYCLASE DGCM-RELATED"/>
    <property type="match status" value="1"/>
</dbReference>
<dbReference type="EMBL" id="FOTF01000016">
    <property type="protein sequence ID" value="SFL37118.1"/>
    <property type="molecule type" value="Genomic_DNA"/>
</dbReference>
<dbReference type="SMART" id="SM00267">
    <property type="entry name" value="GGDEF"/>
    <property type="match status" value="1"/>
</dbReference>
<proteinExistence type="predicted"/>
<dbReference type="InterPro" id="IPR043128">
    <property type="entry name" value="Rev_trsase/Diguanyl_cyclase"/>
</dbReference>
<dbReference type="NCBIfam" id="TIGR00254">
    <property type="entry name" value="GGDEF"/>
    <property type="match status" value="1"/>
</dbReference>
<dbReference type="PANTHER" id="PTHR45138">
    <property type="entry name" value="REGULATORY COMPONENTS OF SENSORY TRANSDUCTION SYSTEM"/>
    <property type="match status" value="1"/>
</dbReference>
<keyword evidence="5" id="KW-1185">Reference proteome</keyword>
<evidence type="ECO:0000256" key="1">
    <source>
        <dbReference type="ARBA" id="ARBA00012528"/>
    </source>
</evidence>
<dbReference type="InterPro" id="IPR000160">
    <property type="entry name" value="GGDEF_dom"/>
</dbReference>